<evidence type="ECO:0000313" key="1">
    <source>
        <dbReference type="EnsemblMetazoa" id="AALB007356-PA"/>
    </source>
</evidence>
<dbReference type="Proteomes" id="UP000069272">
    <property type="component" value="Chromosome 3R"/>
</dbReference>
<dbReference type="STRING" id="7167.A0A182FLE7"/>
<evidence type="ECO:0000313" key="2">
    <source>
        <dbReference type="Proteomes" id="UP000069272"/>
    </source>
</evidence>
<evidence type="ECO:0008006" key="3">
    <source>
        <dbReference type="Google" id="ProtNLM"/>
    </source>
</evidence>
<sequence length="220" mass="25769">MVSNISCGFREDCLHFLSNFASRESPYFETFCKEWRKANFQYIFCGWTTDVEKVEYTQEVLYIVKQCFLCSQRPLERIGALYLLYTLYMKQPMLSFCKIRVTLPQWQRFREIGNQPYDGQKIPQISAIVWKMFISEAFLFVQEEIQHGFDSFFVKKCNNNNMDDLARCAMRMEREITTMNASTGLCKALEILELGYNEMNEALQAPSAKERQTSNSSVGN</sequence>
<keyword evidence="2" id="KW-1185">Reference proteome</keyword>
<reference evidence="1 2" key="1">
    <citation type="journal article" date="2017" name="G3 (Bethesda)">
        <title>The Physical Genome Mapping of Anopheles albimanus Corrected Scaffold Misassemblies and Identified Interarm Rearrangements in Genus Anopheles.</title>
        <authorList>
            <person name="Artemov G.N."/>
            <person name="Peery A.N."/>
            <person name="Jiang X."/>
            <person name="Tu Z."/>
            <person name="Stegniy V.N."/>
            <person name="Sharakhova M.V."/>
            <person name="Sharakhov I.V."/>
        </authorList>
    </citation>
    <scope>NUCLEOTIDE SEQUENCE [LARGE SCALE GENOMIC DNA]</scope>
    <source>
        <strain evidence="1 2">ALBI9_A</strain>
    </source>
</reference>
<dbReference type="VEuPathDB" id="VectorBase:AALB007356"/>
<dbReference type="GO" id="GO:0019185">
    <property type="term" value="C:snRNA-activating protein complex"/>
    <property type="evidence" value="ECO:0007669"/>
    <property type="project" value="TreeGrafter"/>
</dbReference>
<accession>A0A182FLE7</accession>
<organism evidence="1 2">
    <name type="scientific">Anopheles albimanus</name>
    <name type="common">New world malaria mosquito</name>
    <dbReference type="NCBI Taxonomy" id="7167"/>
    <lineage>
        <taxon>Eukaryota</taxon>
        <taxon>Metazoa</taxon>
        <taxon>Ecdysozoa</taxon>
        <taxon>Arthropoda</taxon>
        <taxon>Hexapoda</taxon>
        <taxon>Insecta</taxon>
        <taxon>Pterygota</taxon>
        <taxon>Neoptera</taxon>
        <taxon>Endopterygota</taxon>
        <taxon>Diptera</taxon>
        <taxon>Nematocera</taxon>
        <taxon>Culicoidea</taxon>
        <taxon>Culicidae</taxon>
        <taxon>Anophelinae</taxon>
        <taxon>Anopheles</taxon>
    </lineage>
</organism>
<dbReference type="GO" id="GO:0042796">
    <property type="term" value="P:snRNA transcription by RNA polymerase III"/>
    <property type="evidence" value="ECO:0007669"/>
    <property type="project" value="TreeGrafter"/>
</dbReference>
<protein>
    <recommendedName>
        <fullName evidence="3">snRNA-activating protein complex subunit 1</fullName>
    </recommendedName>
</protein>
<dbReference type="PANTHER" id="PTHR15131:SF3">
    <property type="entry name" value="SNRNA-ACTIVATING PROTEIN COMPLEX SUBUNIT 1"/>
    <property type="match status" value="1"/>
</dbReference>
<dbReference type="EnsemblMetazoa" id="AALB007356-RA">
    <property type="protein sequence ID" value="AALB007356-PA"/>
    <property type="gene ID" value="AALB007356"/>
</dbReference>
<dbReference type="PANTHER" id="PTHR15131">
    <property type="entry name" value="SMALL NUCLEAR RNA ACTIVATING COMPLEX, POLYPEPTIDE 1"/>
    <property type="match status" value="1"/>
</dbReference>
<dbReference type="VEuPathDB" id="VectorBase:AALB20_026145"/>
<proteinExistence type="predicted"/>
<name>A0A182FLE7_ANOAL</name>
<reference evidence="1" key="2">
    <citation type="submission" date="2022-08" db="UniProtKB">
        <authorList>
            <consortium name="EnsemblMetazoa"/>
        </authorList>
    </citation>
    <scope>IDENTIFICATION</scope>
    <source>
        <strain evidence="1">STECLA/ALBI9_A</strain>
    </source>
</reference>
<dbReference type="AlphaFoldDB" id="A0A182FLE7"/>
<dbReference type="GO" id="GO:0043565">
    <property type="term" value="F:sequence-specific DNA binding"/>
    <property type="evidence" value="ECO:0007669"/>
    <property type="project" value="TreeGrafter"/>
</dbReference>
<dbReference type="InterPro" id="IPR019188">
    <property type="entry name" value="SNAPC1"/>
</dbReference>
<dbReference type="GO" id="GO:0042795">
    <property type="term" value="P:snRNA transcription by RNA polymerase II"/>
    <property type="evidence" value="ECO:0007669"/>
    <property type="project" value="TreeGrafter"/>
</dbReference>
<dbReference type="Pfam" id="PF09808">
    <property type="entry name" value="SNAPC1"/>
    <property type="match status" value="1"/>
</dbReference>